<keyword evidence="6 11" id="KW-0472">Membrane</keyword>
<dbReference type="GO" id="GO:0007189">
    <property type="term" value="P:adenylate cyclase-activating G protein-coupled receptor signaling pathway"/>
    <property type="evidence" value="ECO:0007669"/>
    <property type="project" value="TreeGrafter"/>
</dbReference>
<keyword evidence="2" id="KW-1003">Cell membrane</keyword>
<dbReference type="STRING" id="188477.A0A3S0ZY16"/>
<evidence type="ECO:0000256" key="6">
    <source>
        <dbReference type="ARBA" id="ARBA00023136"/>
    </source>
</evidence>
<keyword evidence="7" id="KW-0675">Receptor</keyword>
<evidence type="ECO:0000313" key="14">
    <source>
        <dbReference type="Proteomes" id="UP000271974"/>
    </source>
</evidence>
<dbReference type="GO" id="GO:0007204">
    <property type="term" value="P:positive regulation of cytosolic calcium ion concentration"/>
    <property type="evidence" value="ECO:0007669"/>
    <property type="project" value="TreeGrafter"/>
</dbReference>
<proteinExistence type="predicted"/>
<dbReference type="EMBL" id="RQTK01000072">
    <property type="protein sequence ID" value="RUS88828.1"/>
    <property type="molecule type" value="Genomic_DNA"/>
</dbReference>
<dbReference type="Pfam" id="PF00001">
    <property type="entry name" value="7tm_1"/>
    <property type="match status" value="1"/>
</dbReference>
<evidence type="ECO:0000256" key="8">
    <source>
        <dbReference type="ARBA" id="ARBA00023180"/>
    </source>
</evidence>
<feature type="compositionally biased region" description="Polar residues" evidence="10">
    <location>
        <begin position="258"/>
        <end position="280"/>
    </location>
</feature>
<feature type="compositionally biased region" description="Polar residues" evidence="10">
    <location>
        <begin position="193"/>
        <end position="232"/>
    </location>
</feature>
<dbReference type="GO" id="GO:0005886">
    <property type="term" value="C:plasma membrane"/>
    <property type="evidence" value="ECO:0007669"/>
    <property type="project" value="UniProtKB-SubCell"/>
</dbReference>
<evidence type="ECO:0000313" key="13">
    <source>
        <dbReference type="EMBL" id="RUS88828.1"/>
    </source>
</evidence>
<dbReference type="Proteomes" id="UP000271974">
    <property type="component" value="Unassembled WGS sequence"/>
</dbReference>
<evidence type="ECO:0000256" key="5">
    <source>
        <dbReference type="ARBA" id="ARBA00023040"/>
    </source>
</evidence>
<keyword evidence="14" id="KW-1185">Reference proteome</keyword>
<evidence type="ECO:0000256" key="11">
    <source>
        <dbReference type="SAM" id="Phobius"/>
    </source>
</evidence>
<dbReference type="OrthoDB" id="5959154at2759"/>
<protein>
    <recommendedName>
        <fullName evidence="12">G-protein coupled receptors family 1 profile domain-containing protein</fullName>
    </recommendedName>
</protein>
<name>A0A3S0ZY16_ELYCH</name>
<comment type="subcellular location">
    <subcellularLocation>
        <location evidence="1">Cell membrane</location>
        <topology evidence="1">Multi-pass membrane protein</topology>
    </subcellularLocation>
</comment>
<dbReference type="InterPro" id="IPR000276">
    <property type="entry name" value="GPCR_Rhodpsn"/>
</dbReference>
<dbReference type="GO" id="GO:0004930">
    <property type="term" value="F:G protein-coupled receptor activity"/>
    <property type="evidence" value="ECO:0007669"/>
    <property type="project" value="UniProtKB-KW"/>
</dbReference>
<dbReference type="PRINTS" id="PR01788">
    <property type="entry name" value="PROSTANOIDR"/>
</dbReference>
<feature type="transmembrane region" description="Helical" evidence="11">
    <location>
        <begin position="111"/>
        <end position="134"/>
    </location>
</feature>
<feature type="domain" description="G-protein coupled receptors family 1 profile" evidence="12">
    <location>
        <begin position="1"/>
        <end position="172"/>
    </location>
</feature>
<dbReference type="PROSITE" id="PS50262">
    <property type="entry name" value="G_PROTEIN_RECEP_F1_2"/>
    <property type="match status" value="1"/>
</dbReference>
<dbReference type="Gene3D" id="1.20.1070.10">
    <property type="entry name" value="Rhodopsin 7-helix transmembrane proteins"/>
    <property type="match status" value="1"/>
</dbReference>
<feature type="region of interest" description="Disordered" evidence="10">
    <location>
        <begin position="253"/>
        <end position="280"/>
    </location>
</feature>
<keyword evidence="3 11" id="KW-0812">Transmembrane</keyword>
<keyword evidence="8" id="KW-0325">Glycoprotein</keyword>
<organism evidence="13 14">
    <name type="scientific">Elysia chlorotica</name>
    <name type="common">Eastern emerald elysia</name>
    <name type="synonym">Sea slug</name>
    <dbReference type="NCBI Taxonomy" id="188477"/>
    <lineage>
        <taxon>Eukaryota</taxon>
        <taxon>Metazoa</taxon>
        <taxon>Spiralia</taxon>
        <taxon>Lophotrochozoa</taxon>
        <taxon>Mollusca</taxon>
        <taxon>Gastropoda</taxon>
        <taxon>Heterobranchia</taxon>
        <taxon>Euthyneura</taxon>
        <taxon>Panpulmonata</taxon>
        <taxon>Sacoglossa</taxon>
        <taxon>Placobranchoidea</taxon>
        <taxon>Plakobranchidae</taxon>
        <taxon>Elysia</taxon>
    </lineage>
</organism>
<accession>A0A3S0ZY16</accession>
<dbReference type="SUPFAM" id="SSF81321">
    <property type="entry name" value="Family A G protein-coupled receptor-like"/>
    <property type="match status" value="1"/>
</dbReference>
<evidence type="ECO:0000256" key="3">
    <source>
        <dbReference type="ARBA" id="ARBA00022692"/>
    </source>
</evidence>
<evidence type="ECO:0000259" key="12">
    <source>
        <dbReference type="PROSITE" id="PS50262"/>
    </source>
</evidence>
<evidence type="ECO:0000256" key="7">
    <source>
        <dbReference type="ARBA" id="ARBA00023170"/>
    </source>
</evidence>
<comment type="caution">
    <text evidence="13">The sequence shown here is derived from an EMBL/GenBank/DDBJ whole genome shotgun (WGS) entry which is preliminary data.</text>
</comment>
<dbReference type="PANTHER" id="PTHR11866">
    <property type="entry name" value="G-PROTEIN COUPLED RECEPTOR FAMILY 1 MEMBER"/>
    <property type="match status" value="1"/>
</dbReference>
<keyword evidence="5" id="KW-0297">G-protein coupled receptor</keyword>
<feature type="transmembrane region" description="Helical" evidence="11">
    <location>
        <begin position="45"/>
        <end position="69"/>
    </location>
</feature>
<dbReference type="InterPro" id="IPR008365">
    <property type="entry name" value="Prostanoid_rcpt"/>
</dbReference>
<evidence type="ECO:0000256" key="2">
    <source>
        <dbReference type="ARBA" id="ARBA00022475"/>
    </source>
</evidence>
<evidence type="ECO:0000256" key="9">
    <source>
        <dbReference type="ARBA" id="ARBA00023224"/>
    </source>
</evidence>
<reference evidence="13 14" key="1">
    <citation type="submission" date="2019-01" db="EMBL/GenBank/DDBJ databases">
        <title>A draft genome assembly of the solar-powered sea slug Elysia chlorotica.</title>
        <authorList>
            <person name="Cai H."/>
            <person name="Li Q."/>
            <person name="Fang X."/>
            <person name="Li J."/>
            <person name="Curtis N.E."/>
            <person name="Altenburger A."/>
            <person name="Shibata T."/>
            <person name="Feng M."/>
            <person name="Maeda T."/>
            <person name="Schwartz J.A."/>
            <person name="Shigenobu S."/>
            <person name="Lundholm N."/>
            <person name="Nishiyama T."/>
            <person name="Yang H."/>
            <person name="Hasebe M."/>
            <person name="Li S."/>
            <person name="Pierce S.K."/>
            <person name="Wang J."/>
        </authorList>
    </citation>
    <scope>NUCLEOTIDE SEQUENCE [LARGE SCALE GENOMIC DNA]</scope>
    <source>
        <strain evidence="13">EC2010</strain>
        <tissue evidence="13">Whole organism of an adult</tissue>
    </source>
</reference>
<evidence type="ECO:0000256" key="4">
    <source>
        <dbReference type="ARBA" id="ARBA00022989"/>
    </source>
</evidence>
<feature type="non-terminal residue" evidence="13">
    <location>
        <position position="1"/>
    </location>
</feature>
<dbReference type="PANTHER" id="PTHR11866:SF16">
    <property type="entry name" value="PROSTAGLANDIN E2 RECEPTOR EP4 SUBTYPE-LIKE PROTEIN"/>
    <property type="match status" value="1"/>
</dbReference>
<evidence type="ECO:0000256" key="1">
    <source>
        <dbReference type="ARBA" id="ARBA00004651"/>
    </source>
</evidence>
<sequence length="306" mass="34054">TIAAVWVYSGLVAILPVLGVGRNQAQWPQTWCFFDYRSTHIGGQIISYFYTTTNLLAIVVTIVLNLTVIRHVWSMRTSRLHATFRRSSSRTQAGQEVSSGGSGPDSEMRMVVFLMAIIVVFSVCYAPLMVRILMNQMLNAGREIPEGGVQDQLDLWSLRLACLNQILDPWVYIISRVTCCKSQRDSAREPLRSISQARSMTPSSTPSHQARRSVMSSSPGYPQPHQTLQCPNKQRGLVSRALLAARAMFKRRRPGNKYSLNSSPRDPESTSASPLRNSAPRQISLAESTVSSRCEASSRLCEDNVC</sequence>
<dbReference type="InterPro" id="IPR017452">
    <property type="entry name" value="GPCR_Rhodpsn_7TM"/>
</dbReference>
<feature type="region of interest" description="Disordered" evidence="10">
    <location>
        <begin position="190"/>
        <end position="232"/>
    </location>
</feature>
<dbReference type="AlphaFoldDB" id="A0A3S0ZY16"/>
<keyword evidence="9" id="KW-0807">Transducer</keyword>
<gene>
    <name evidence="13" type="ORF">EGW08_003373</name>
</gene>
<keyword evidence="4 11" id="KW-1133">Transmembrane helix</keyword>
<evidence type="ECO:0000256" key="10">
    <source>
        <dbReference type="SAM" id="MobiDB-lite"/>
    </source>
</evidence>